<dbReference type="InterPro" id="IPR020849">
    <property type="entry name" value="Small_GTPase_Ras-type"/>
</dbReference>
<sequence>MAAGCRDGPGQEKYRLVVVGGGGVGKSALTIQFIQSYFVTDYDPTIEDSYTKQCVIDERAARLDILDTAGQEEFGAMREQYMRTGEGFLLVFSVTDRGSFEEIYKFQRQILRVKDRDEFPMILVGNKADLDHQRQVTQEEGQQLARQLKVTYMEASAKIRLNVDQAFHELVRVIRDGKSILGSLISVFDNPFSEEILLDVQPEYPLVQLGHFLLSCHWLPGRRGCPPPAHSLLSGIGREQKDKKEDPGNLRLASLTSMPGKVMEKIILGGIEKHLKDNVVTGHTQRGYMRGKSCLSNLTSFYDKESTTQMIGQFYCSYIPAGNFFLLSGAVLCHGICLDGSSDCVLSVSFKRNAKESPKKQIKSSPPEKDLGVLVDERLAMSWPCVLSAQKLSCILSCIKSSMASSSKEVILPLCSALVRPHLQCCIQLWEPQYRKDRDRLEEVQRKPLS</sequence>
<dbReference type="PRINTS" id="PR00449">
    <property type="entry name" value="RASTRNSFRMNG"/>
</dbReference>
<dbReference type="InterPro" id="IPR027417">
    <property type="entry name" value="P-loop_NTPase"/>
</dbReference>
<dbReference type="Gene3D" id="3.40.50.300">
    <property type="entry name" value="P-loop containing nucleotide triphosphate hydrolases"/>
    <property type="match status" value="1"/>
</dbReference>
<dbReference type="EMBL" id="WHWB01034351">
    <property type="protein sequence ID" value="KAJ7411160.1"/>
    <property type="molecule type" value="Genomic_DNA"/>
</dbReference>
<dbReference type="PROSITE" id="PS51419">
    <property type="entry name" value="RAB"/>
    <property type="match status" value="1"/>
</dbReference>
<evidence type="ECO:0000313" key="4">
    <source>
        <dbReference type="Proteomes" id="UP001145742"/>
    </source>
</evidence>
<reference evidence="3" key="1">
    <citation type="submission" date="2019-10" db="EMBL/GenBank/DDBJ databases">
        <authorList>
            <person name="Soares A.E.R."/>
            <person name="Aleixo A."/>
            <person name="Schneider P."/>
            <person name="Miyaki C.Y."/>
            <person name="Schneider M.P."/>
            <person name="Mello C."/>
            <person name="Vasconcelos A.T.R."/>
        </authorList>
    </citation>
    <scope>NUCLEOTIDE SEQUENCE</scope>
    <source>
        <tissue evidence="3">Muscle</tissue>
    </source>
</reference>
<dbReference type="PROSITE" id="PS51421">
    <property type="entry name" value="RAS"/>
    <property type="match status" value="1"/>
</dbReference>
<dbReference type="NCBIfam" id="TIGR00231">
    <property type="entry name" value="small_GTP"/>
    <property type="match status" value="1"/>
</dbReference>
<accession>A0ABQ9D3H7</accession>
<evidence type="ECO:0000256" key="2">
    <source>
        <dbReference type="ARBA" id="ARBA00023134"/>
    </source>
</evidence>
<dbReference type="InterPro" id="IPR001806">
    <property type="entry name" value="Small_GTPase"/>
</dbReference>
<dbReference type="SUPFAM" id="SSF52540">
    <property type="entry name" value="P-loop containing nucleoside triphosphate hydrolases"/>
    <property type="match status" value="1"/>
</dbReference>
<keyword evidence="1" id="KW-0547">Nucleotide-binding</keyword>
<dbReference type="SMART" id="SM00176">
    <property type="entry name" value="RAN"/>
    <property type="match status" value="1"/>
</dbReference>
<dbReference type="SMART" id="SM00173">
    <property type="entry name" value="RAS"/>
    <property type="match status" value="1"/>
</dbReference>
<dbReference type="PROSITE" id="PS51420">
    <property type="entry name" value="RHO"/>
    <property type="match status" value="1"/>
</dbReference>
<comment type="caution">
    <text evidence="3">The sequence shown here is derived from an EMBL/GenBank/DDBJ whole genome shotgun (WGS) entry which is preliminary data.</text>
</comment>
<name>A0ABQ9D3H7_9PASS</name>
<dbReference type="SMART" id="SM00174">
    <property type="entry name" value="RHO"/>
    <property type="match status" value="1"/>
</dbReference>
<dbReference type="CDD" id="cd04145">
    <property type="entry name" value="M_R_Ras_like"/>
    <property type="match status" value="1"/>
</dbReference>
<dbReference type="Proteomes" id="UP001145742">
    <property type="component" value="Unassembled WGS sequence"/>
</dbReference>
<keyword evidence="4" id="KW-1185">Reference proteome</keyword>
<dbReference type="Pfam" id="PF00071">
    <property type="entry name" value="Ras"/>
    <property type="match status" value="1"/>
</dbReference>
<dbReference type="InterPro" id="IPR005225">
    <property type="entry name" value="Small_GTP-bd"/>
</dbReference>
<organism evidence="3 4">
    <name type="scientific">Willisornis vidua</name>
    <name type="common">Xingu scale-backed antbird</name>
    <dbReference type="NCBI Taxonomy" id="1566151"/>
    <lineage>
        <taxon>Eukaryota</taxon>
        <taxon>Metazoa</taxon>
        <taxon>Chordata</taxon>
        <taxon>Craniata</taxon>
        <taxon>Vertebrata</taxon>
        <taxon>Euteleostomi</taxon>
        <taxon>Archelosauria</taxon>
        <taxon>Archosauria</taxon>
        <taxon>Dinosauria</taxon>
        <taxon>Saurischia</taxon>
        <taxon>Theropoda</taxon>
        <taxon>Coelurosauria</taxon>
        <taxon>Aves</taxon>
        <taxon>Neognathae</taxon>
        <taxon>Neoaves</taxon>
        <taxon>Telluraves</taxon>
        <taxon>Australaves</taxon>
        <taxon>Passeriformes</taxon>
        <taxon>Thamnophilidae</taxon>
        <taxon>Willisornis</taxon>
    </lineage>
</organism>
<proteinExistence type="predicted"/>
<gene>
    <name evidence="3" type="ORF">WISP_103964</name>
</gene>
<evidence type="ECO:0008006" key="5">
    <source>
        <dbReference type="Google" id="ProtNLM"/>
    </source>
</evidence>
<keyword evidence="2" id="KW-0342">GTP-binding</keyword>
<evidence type="ECO:0000256" key="1">
    <source>
        <dbReference type="ARBA" id="ARBA00022741"/>
    </source>
</evidence>
<dbReference type="SMART" id="SM00175">
    <property type="entry name" value="RAB"/>
    <property type="match status" value="1"/>
</dbReference>
<protein>
    <recommendedName>
        <fullName evidence="5">RRAS2 protein</fullName>
    </recommendedName>
</protein>
<dbReference type="PANTHER" id="PTHR24070">
    <property type="entry name" value="RAS, DI-RAS, AND RHEB FAMILY MEMBERS OF SMALL GTPASE SUPERFAMILY"/>
    <property type="match status" value="1"/>
</dbReference>
<evidence type="ECO:0000313" key="3">
    <source>
        <dbReference type="EMBL" id="KAJ7411160.1"/>
    </source>
</evidence>